<feature type="signal peptide" evidence="3">
    <location>
        <begin position="1"/>
        <end position="20"/>
    </location>
</feature>
<feature type="domain" description="Low molecular weight antigen MTB12-like C-terminal" evidence="4">
    <location>
        <begin position="65"/>
        <end position="173"/>
    </location>
</feature>
<feature type="chain" id="PRO_5039369032" evidence="3">
    <location>
        <begin position="21"/>
        <end position="177"/>
    </location>
</feature>
<organism evidence="5 6">
    <name type="scientific">Gordonia lacunae</name>
    <dbReference type="NCBI Taxonomy" id="417102"/>
    <lineage>
        <taxon>Bacteria</taxon>
        <taxon>Bacillati</taxon>
        <taxon>Actinomycetota</taxon>
        <taxon>Actinomycetes</taxon>
        <taxon>Mycobacteriales</taxon>
        <taxon>Gordoniaceae</taxon>
        <taxon>Gordonia</taxon>
    </lineage>
</organism>
<evidence type="ECO:0000256" key="1">
    <source>
        <dbReference type="ARBA" id="ARBA00022729"/>
    </source>
</evidence>
<name>A0A243QDG2_9ACTN</name>
<evidence type="ECO:0000256" key="3">
    <source>
        <dbReference type="SAM" id="SignalP"/>
    </source>
</evidence>
<proteinExistence type="inferred from homology"/>
<dbReference type="InterPro" id="IPR058644">
    <property type="entry name" value="Mtb12-like_C"/>
</dbReference>
<accession>A0A243QDG2</accession>
<dbReference type="OrthoDB" id="4381452at2"/>
<dbReference type="AlphaFoldDB" id="A0A243QDG2"/>
<evidence type="ECO:0000313" key="5">
    <source>
        <dbReference type="EMBL" id="OUC79809.1"/>
    </source>
</evidence>
<sequence>MKIRKSVAAVTLAAAALFVATGCSESTDTVDEATSAVSTAVESAASQVETAASDAVDEVTGLSNGDAQETLRQAIDPATSSEELDDVIDVTNPATKPAAMAFAKGASAAGYTPDAFSVKEVTENGDKATATVAVKSPHSPTPVDIQLGFVKVDGDWKLSGDAIQQLISMGSGQQEGN</sequence>
<comment type="similarity">
    <text evidence="2">Belongs to the MTB12 family.</text>
</comment>
<evidence type="ECO:0000259" key="4">
    <source>
        <dbReference type="Pfam" id="PF26580"/>
    </source>
</evidence>
<dbReference type="Proteomes" id="UP000194632">
    <property type="component" value="Unassembled WGS sequence"/>
</dbReference>
<keyword evidence="6" id="KW-1185">Reference proteome</keyword>
<protein>
    <submittedName>
        <fullName evidence="5">DUF4878 domain-containing protein</fullName>
    </submittedName>
</protein>
<dbReference type="EMBL" id="NGFO01000005">
    <property type="protein sequence ID" value="OUC79809.1"/>
    <property type="molecule type" value="Genomic_DNA"/>
</dbReference>
<comment type="caution">
    <text evidence="5">The sequence shown here is derived from an EMBL/GenBank/DDBJ whole genome shotgun (WGS) entry which is preliminary data.</text>
</comment>
<dbReference type="STRING" id="417102.CA982_05750"/>
<reference evidence="5 6" key="1">
    <citation type="submission" date="2017-05" db="EMBL/GenBank/DDBJ databases">
        <title>Biotechnological potential of actinobacteria isolated from South African environments.</title>
        <authorList>
            <person name="Le Roes-Hill M."/>
            <person name="Prins A."/>
            <person name="Durrell K.A."/>
        </authorList>
    </citation>
    <scope>NUCLEOTIDE SEQUENCE [LARGE SCALE GENOMIC DNA]</scope>
    <source>
        <strain evidence="5">BS2</strain>
    </source>
</reference>
<evidence type="ECO:0000313" key="6">
    <source>
        <dbReference type="Proteomes" id="UP000194632"/>
    </source>
</evidence>
<dbReference type="RefSeq" id="WP_086534396.1">
    <property type="nucleotide sequence ID" value="NZ_JBLKRZ010000001.1"/>
</dbReference>
<evidence type="ECO:0000256" key="2">
    <source>
        <dbReference type="ARBA" id="ARBA00093774"/>
    </source>
</evidence>
<keyword evidence="1 3" id="KW-0732">Signal</keyword>
<dbReference type="PROSITE" id="PS51257">
    <property type="entry name" value="PROKAR_LIPOPROTEIN"/>
    <property type="match status" value="1"/>
</dbReference>
<dbReference type="Pfam" id="PF26580">
    <property type="entry name" value="Mtb12_C"/>
    <property type="match status" value="1"/>
</dbReference>
<gene>
    <name evidence="5" type="ORF">CA982_05750</name>
</gene>